<dbReference type="SFLD" id="SFLDG01061">
    <property type="entry name" value="methylthiotransferase"/>
    <property type="match status" value="1"/>
</dbReference>
<keyword evidence="6" id="KW-0408">Iron</keyword>
<evidence type="ECO:0000259" key="9">
    <source>
        <dbReference type="PROSITE" id="PS51449"/>
    </source>
</evidence>
<dbReference type="eggNOG" id="COG0621">
    <property type="taxonomic scope" value="Bacteria"/>
</dbReference>
<dbReference type="SFLD" id="SFLDG01082">
    <property type="entry name" value="B12-binding_domain_containing"/>
    <property type="match status" value="1"/>
</dbReference>
<dbReference type="InterPro" id="IPR020612">
    <property type="entry name" value="Methylthiotransferase_CS"/>
</dbReference>
<organism evidence="11 12">
    <name type="scientific">Microvirga lotononidis</name>
    <dbReference type="NCBI Taxonomy" id="864069"/>
    <lineage>
        <taxon>Bacteria</taxon>
        <taxon>Pseudomonadati</taxon>
        <taxon>Pseudomonadota</taxon>
        <taxon>Alphaproteobacteria</taxon>
        <taxon>Hyphomicrobiales</taxon>
        <taxon>Methylobacteriaceae</taxon>
        <taxon>Microvirga</taxon>
    </lineage>
</organism>
<keyword evidence="3" id="KW-0808">Transferase</keyword>
<dbReference type="GO" id="GO:0051539">
    <property type="term" value="F:4 iron, 4 sulfur cluster binding"/>
    <property type="evidence" value="ECO:0007669"/>
    <property type="project" value="UniProtKB-KW"/>
</dbReference>
<name>I4YZ74_9HYPH</name>
<dbReference type="Gene3D" id="3.80.30.20">
    <property type="entry name" value="tm_1862 like domain"/>
    <property type="match status" value="1"/>
</dbReference>
<dbReference type="InterPro" id="IPR023404">
    <property type="entry name" value="rSAM_horseshoe"/>
</dbReference>
<dbReference type="PANTHER" id="PTHR11918:SF45">
    <property type="entry name" value="THREONYLCARBAMOYLADENOSINE TRNA METHYLTHIOTRANSFERASE"/>
    <property type="match status" value="1"/>
</dbReference>
<dbReference type="InterPro" id="IPR038135">
    <property type="entry name" value="Methylthiotransferase_N_sf"/>
</dbReference>
<dbReference type="SUPFAM" id="SSF102114">
    <property type="entry name" value="Radical SAM enzymes"/>
    <property type="match status" value="1"/>
</dbReference>
<dbReference type="GO" id="GO:0035598">
    <property type="term" value="F:tRNA (N(6)-L-threonylcarbamoyladenosine(37)-C(2))-methylthiotransferase activity"/>
    <property type="evidence" value="ECO:0007669"/>
    <property type="project" value="TreeGrafter"/>
</dbReference>
<evidence type="ECO:0000256" key="7">
    <source>
        <dbReference type="ARBA" id="ARBA00023014"/>
    </source>
</evidence>
<reference evidence="11 12" key="1">
    <citation type="submission" date="2012-02" db="EMBL/GenBank/DDBJ databases">
        <title>Improved High-Quality Draft sequence of Microvirga sp. WSM3557.</title>
        <authorList>
            <consortium name="US DOE Joint Genome Institute"/>
            <person name="Lucas S."/>
            <person name="Han J."/>
            <person name="Lapidus A."/>
            <person name="Cheng J.-F."/>
            <person name="Goodwin L."/>
            <person name="Pitluck S."/>
            <person name="Peters L."/>
            <person name="Zhang X."/>
            <person name="Detter J.C."/>
            <person name="Han C."/>
            <person name="Tapia R."/>
            <person name="Land M."/>
            <person name="Hauser L."/>
            <person name="Kyrpides N."/>
            <person name="Ivanova N."/>
            <person name="Pagani I."/>
            <person name="Brau L."/>
            <person name="Yates R."/>
            <person name="O'Hara G."/>
            <person name="Rui T."/>
            <person name="Howieson J."/>
            <person name="Reeve W."/>
            <person name="Woyke T."/>
        </authorList>
    </citation>
    <scope>NUCLEOTIDE SEQUENCE [LARGE SCALE GENOMIC DNA]</scope>
    <source>
        <strain evidence="11 12">WSM3557</strain>
    </source>
</reference>
<keyword evidence="12" id="KW-1185">Reference proteome</keyword>
<evidence type="ECO:0000256" key="8">
    <source>
        <dbReference type="SAM" id="MobiDB-lite"/>
    </source>
</evidence>
<dbReference type="Pfam" id="PF04055">
    <property type="entry name" value="Radical_SAM"/>
    <property type="match status" value="1"/>
</dbReference>
<dbReference type="InterPro" id="IPR058240">
    <property type="entry name" value="rSAM_sf"/>
</dbReference>
<evidence type="ECO:0000256" key="6">
    <source>
        <dbReference type="ARBA" id="ARBA00023004"/>
    </source>
</evidence>
<dbReference type="NCBIfam" id="TIGR01579">
    <property type="entry name" value="MiaB-like-C"/>
    <property type="match status" value="1"/>
</dbReference>
<keyword evidence="4" id="KW-0949">S-adenosyl-L-methionine</keyword>
<dbReference type="EMBL" id="JH660641">
    <property type="protein sequence ID" value="EIM29266.1"/>
    <property type="molecule type" value="Genomic_DNA"/>
</dbReference>
<dbReference type="Gene3D" id="3.40.50.12160">
    <property type="entry name" value="Methylthiotransferase, N-terminal domain"/>
    <property type="match status" value="1"/>
</dbReference>
<dbReference type="Proteomes" id="UP000003947">
    <property type="component" value="Unassembled WGS sequence"/>
</dbReference>
<dbReference type="InterPro" id="IPR013848">
    <property type="entry name" value="Methylthiotransferase_N"/>
</dbReference>
<feature type="region of interest" description="Disordered" evidence="8">
    <location>
        <begin position="1"/>
        <end position="42"/>
    </location>
</feature>
<dbReference type="PROSITE" id="PS51449">
    <property type="entry name" value="MTTASE_N"/>
    <property type="match status" value="1"/>
</dbReference>
<evidence type="ECO:0000256" key="2">
    <source>
        <dbReference type="ARBA" id="ARBA00022485"/>
    </source>
</evidence>
<dbReference type="Pfam" id="PF00919">
    <property type="entry name" value="UPF0004"/>
    <property type="match status" value="1"/>
</dbReference>
<dbReference type="SMART" id="SM00729">
    <property type="entry name" value="Elp3"/>
    <property type="match status" value="1"/>
</dbReference>
<dbReference type="InterPro" id="IPR007197">
    <property type="entry name" value="rSAM"/>
</dbReference>
<evidence type="ECO:0000256" key="5">
    <source>
        <dbReference type="ARBA" id="ARBA00022723"/>
    </source>
</evidence>
<dbReference type="InterPro" id="IPR005839">
    <property type="entry name" value="Methylthiotransferase"/>
</dbReference>
<evidence type="ECO:0000313" key="11">
    <source>
        <dbReference type="EMBL" id="EIM29266.1"/>
    </source>
</evidence>
<dbReference type="HOGENOM" id="CLU_018697_1_1_5"/>
<gene>
    <name evidence="11" type="ORF">MicloDRAFT_00017380</name>
</gene>
<dbReference type="SFLD" id="SFLDS00029">
    <property type="entry name" value="Radical_SAM"/>
    <property type="match status" value="1"/>
</dbReference>
<evidence type="ECO:0000313" key="12">
    <source>
        <dbReference type="Proteomes" id="UP000003947"/>
    </source>
</evidence>
<keyword evidence="5" id="KW-0479">Metal-binding</keyword>
<dbReference type="NCBIfam" id="TIGR00089">
    <property type="entry name" value="MiaB/RimO family radical SAM methylthiotransferase"/>
    <property type="match status" value="1"/>
</dbReference>
<feature type="domain" description="MTTase N-terminal" evidence="9">
    <location>
        <begin position="45"/>
        <end position="148"/>
    </location>
</feature>
<dbReference type="AlphaFoldDB" id="I4YZ74"/>
<dbReference type="CDD" id="cd01335">
    <property type="entry name" value="Radical_SAM"/>
    <property type="match status" value="1"/>
</dbReference>
<dbReference type="RefSeq" id="WP_009490731.1">
    <property type="nucleotide sequence ID" value="NZ_CP141048.1"/>
</dbReference>
<dbReference type="PROSITE" id="PS51918">
    <property type="entry name" value="RADICAL_SAM"/>
    <property type="match status" value="1"/>
</dbReference>
<keyword evidence="7" id="KW-0411">Iron-sulfur</keyword>
<dbReference type="PROSITE" id="PS01278">
    <property type="entry name" value="MTTASE_RADICAL"/>
    <property type="match status" value="1"/>
</dbReference>
<proteinExistence type="predicted"/>
<dbReference type="InterPro" id="IPR006467">
    <property type="entry name" value="MiaB-like_bact"/>
</dbReference>
<dbReference type="InterPro" id="IPR006638">
    <property type="entry name" value="Elp3/MiaA/NifB-like_rSAM"/>
</dbReference>
<dbReference type="PATRIC" id="fig|864069.3.peg.1919"/>
<evidence type="ECO:0000256" key="4">
    <source>
        <dbReference type="ARBA" id="ARBA00022691"/>
    </source>
</evidence>
<dbReference type="GO" id="GO:0046872">
    <property type="term" value="F:metal ion binding"/>
    <property type="evidence" value="ECO:0007669"/>
    <property type="project" value="UniProtKB-KW"/>
</dbReference>
<evidence type="ECO:0000256" key="3">
    <source>
        <dbReference type="ARBA" id="ARBA00022679"/>
    </source>
</evidence>
<comment type="cofactor">
    <cofactor evidence="1">
        <name>[4Fe-4S] cluster</name>
        <dbReference type="ChEBI" id="CHEBI:49883"/>
    </cofactor>
</comment>
<dbReference type="PANTHER" id="PTHR11918">
    <property type="entry name" value="RADICAL SAM PROTEINS"/>
    <property type="match status" value="1"/>
</dbReference>
<dbReference type="STRING" id="864069.MicloDRAFT_00017380"/>
<evidence type="ECO:0000259" key="10">
    <source>
        <dbReference type="PROSITE" id="PS51918"/>
    </source>
</evidence>
<feature type="domain" description="Radical SAM core" evidence="10">
    <location>
        <begin position="176"/>
        <end position="406"/>
    </location>
</feature>
<evidence type="ECO:0000256" key="1">
    <source>
        <dbReference type="ARBA" id="ARBA00001966"/>
    </source>
</evidence>
<keyword evidence="2" id="KW-0004">4Fe-4S</keyword>
<accession>I4YZ74</accession>
<protein>
    <submittedName>
        <fullName evidence="11">MiaB-like tRNA modifying enzyme</fullName>
    </submittedName>
</protein>
<sequence length="461" mass="50246">MDRDLSFPAGSGEAAGGEGNPGDTNMERDPLPSLRSPKVTTSTQGRVEVVTFGCRLNTYESEAMQRHAEEAGLGEVIIVNTCAVTGEATRQARQSIRKIAREKPNARIVVTGCAAQVEPETFAAMPEVSQVVGNHEKMKAETWAGLRDFGVGSSEKVLVNDIMAVKETAVHLIDGMRGRTRAFVQVQNGCDHRCTFCIIPYGRGNSRSVPMGAVVEQVRTLVEHGSREVVLTGVDITSYGKDLPGEPKLGTLVKGLLRHVPELERLRISSIDSVEADDDLLDVIASESRLMPHLHLSLQAGDDMVLKRMKRRHLRADAIAFCEQVKRLRPDMVFGADIIAGFPTETEEMFARSLAIVEECTLTHLHVFPFSPRPGTPAARMPQVARDVVKDRARRLREKGEAALLKHLAGEVGARRNVLVETNQLGRTEGFTLVRFTGEVTPGTIVPTTIAGHDGKDLLAA</sequence>